<dbReference type="NCBIfam" id="TIGR01430">
    <property type="entry name" value="aden_deam"/>
    <property type="match status" value="1"/>
</dbReference>
<dbReference type="EMBL" id="CP062983">
    <property type="protein sequence ID" value="QPC81862.1"/>
    <property type="molecule type" value="Genomic_DNA"/>
</dbReference>
<evidence type="ECO:0000256" key="4">
    <source>
        <dbReference type="ARBA" id="ARBA00022723"/>
    </source>
</evidence>
<dbReference type="GO" id="GO:0046872">
    <property type="term" value="F:metal ion binding"/>
    <property type="evidence" value="ECO:0007669"/>
    <property type="project" value="UniProtKB-KW"/>
</dbReference>
<dbReference type="GO" id="GO:0046103">
    <property type="term" value="P:inosine biosynthetic process"/>
    <property type="evidence" value="ECO:0007669"/>
    <property type="project" value="TreeGrafter"/>
</dbReference>
<dbReference type="RefSeq" id="WP_195169933.1">
    <property type="nucleotide sequence ID" value="NZ_CP062983.1"/>
</dbReference>
<evidence type="ECO:0000313" key="9">
    <source>
        <dbReference type="Proteomes" id="UP000594468"/>
    </source>
</evidence>
<evidence type="ECO:0000256" key="3">
    <source>
        <dbReference type="ARBA" id="ARBA00012784"/>
    </source>
</evidence>
<name>A0A7S8E7M5_9CHLR</name>
<gene>
    <name evidence="8" type="primary">add</name>
    <name evidence="8" type="ORF">G4Y79_19550</name>
</gene>
<dbReference type="Pfam" id="PF00962">
    <property type="entry name" value="A_deaminase"/>
    <property type="match status" value="1"/>
</dbReference>
<dbReference type="InterPro" id="IPR006330">
    <property type="entry name" value="Ado/ade_deaminase"/>
</dbReference>
<dbReference type="InterPro" id="IPR001365">
    <property type="entry name" value="A_deaminase_dom"/>
</dbReference>
<dbReference type="AlphaFoldDB" id="A0A7S8E7M5"/>
<comment type="similarity">
    <text evidence="2">Belongs to the metallo-dependent hydrolases superfamily. Adenosine and AMP deaminases family.</text>
</comment>
<keyword evidence="5 8" id="KW-0378">Hydrolase</keyword>
<dbReference type="GO" id="GO:0004000">
    <property type="term" value="F:adenosine deaminase activity"/>
    <property type="evidence" value="ECO:0007669"/>
    <property type="project" value="UniProtKB-ARBA"/>
</dbReference>
<dbReference type="SUPFAM" id="SSF51556">
    <property type="entry name" value="Metallo-dependent hydrolases"/>
    <property type="match status" value="1"/>
</dbReference>
<keyword evidence="9" id="KW-1185">Reference proteome</keyword>
<dbReference type="Gene3D" id="3.20.20.140">
    <property type="entry name" value="Metal-dependent hydrolases"/>
    <property type="match status" value="1"/>
</dbReference>
<evidence type="ECO:0000256" key="6">
    <source>
        <dbReference type="ARBA" id="ARBA00022833"/>
    </source>
</evidence>
<evidence type="ECO:0000313" key="8">
    <source>
        <dbReference type="EMBL" id="QPC81862.1"/>
    </source>
</evidence>
<sequence length="335" mass="36939">MPKIELHRHLEGSVRLSTLVDIARQYRLPFGPATEENLRPLVQMTDKDPRSAAGFLSKFRALREFYRSPEIIQRIARESIEDASADNIRYMELRFTPKALCNLTEISFADAVALVCDAANDAAQEYGIMVRYIVSINRHEPVELGTRALQAAITHQDKGITGFDLAGDETNYPATLFYKVFQQAKAAGFGITVHAGEWAGAISVWDAVGNLLADRVGHGINILRDEALLPILVERGTVLEVCPLSNVLSGVVDSLGEHPLRALTEKGVQTTINTDDPSVCDVTLTDEISLAIENGQMALADVADYTLRAAKAAFLPDDERQALVAQFRDWYNQLD</sequence>
<keyword evidence="4" id="KW-0479">Metal-binding</keyword>
<dbReference type="GO" id="GO:0043103">
    <property type="term" value="P:hypoxanthine salvage"/>
    <property type="evidence" value="ECO:0007669"/>
    <property type="project" value="TreeGrafter"/>
</dbReference>
<protein>
    <recommendedName>
        <fullName evidence="3">adenosine deaminase</fullName>
        <ecNumber evidence="3">3.5.4.4</ecNumber>
    </recommendedName>
</protein>
<feature type="domain" description="Adenosine deaminase" evidence="7">
    <location>
        <begin position="2"/>
        <end position="327"/>
    </location>
</feature>
<reference evidence="8 9" key="1">
    <citation type="submission" date="2020-02" db="EMBL/GenBank/DDBJ databases">
        <authorList>
            <person name="Zheng R.K."/>
            <person name="Sun C.M."/>
        </authorList>
    </citation>
    <scope>NUCLEOTIDE SEQUENCE [LARGE SCALE GENOMIC DNA]</scope>
    <source>
        <strain evidence="9">rifampicinis</strain>
    </source>
</reference>
<evidence type="ECO:0000256" key="2">
    <source>
        <dbReference type="ARBA" id="ARBA00006676"/>
    </source>
</evidence>
<keyword evidence="6" id="KW-0862">Zinc</keyword>
<proteinExistence type="inferred from homology"/>
<evidence type="ECO:0000259" key="7">
    <source>
        <dbReference type="Pfam" id="PF00962"/>
    </source>
</evidence>
<dbReference type="EC" id="3.5.4.4" evidence="3"/>
<dbReference type="PANTHER" id="PTHR11409">
    <property type="entry name" value="ADENOSINE DEAMINASE"/>
    <property type="match status" value="1"/>
</dbReference>
<evidence type="ECO:0000256" key="1">
    <source>
        <dbReference type="ARBA" id="ARBA00001947"/>
    </source>
</evidence>
<dbReference type="GO" id="GO:0005829">
    <property type="term" value="C:cytosol"/>
    <property type="evidence" value="ECO:0007669"/>
    <property type="project" value="TreeGrafter"/>
</dbReference>
<comment type="cofactor">
    <cofactor evidence="1">
        <name>Zn(2+)</name>
        <dbReference type="ChEBI" id="CHEBI:29105"/>
    </cofactor>
</comment>
<dbReference type="KEGG" id="pmet:G4Y79_19550"/>
<dbReference type="GO" id="GO:0006154">
    <property type="term" value="P:adenosine catabolic process"/>
    <property type="evidence" value="ECO:0007669"/>
    <property type="project" value="TreeGrafter"/>
</dbReference>
<organism evidence="8 9">
    <name type="scientific">Phototrophicus methaneseepsis</name>
    <dbReference type="NCBI Taxonomy" id="2710758"/>
    <lineage>
        <taxon>Bacteria</taxon>
        <taxon>Bacillati</taxon>
        <taxon>Chloroflexota</taxon>
        <taxon>Candidatus Thermofontia</taxon>
        <taxon>Phototrophicales</taxon>
        <taxon>Phototrophicaceae</taxon>
        <taxon>Phototrophicus</taxon>
    </lineage>
</organism>
<evidence type="ECO:0000256" key="5">
    <source>
        <dbReference type="ARBA" id="ARBA00022801"/>
    </source>
</evidence>
<dbReference type="PANTHER" id="PTHR11409:SF43">
    <property type="entry name" value="ADENOSINE DEAMINASE"/>
    <property type="match status" value="1"/>
</dbReference>
<accession>A0A7S8E7M5</accession>
<dbReference type="InterPro" id="IPR032466">
    <property type="entry name" value="Metal_Hydrolase"/>
</dbReference>
<dbReference type="Proteomes" id="UP000594468">
    <property type="component" value="Chromosome"/>
</dbReference>